<organism evidence="2 3">
    <name type="scientific">Nitzschia inconspicua</name>
    <dbReference type="NCBI Taxonomy" id="303405"/>
    <lineage>
        <taxon>Eukaryota</taxon>
        <taxon>Sar</taxon>
        <taxon>Stramenopiles</taxon>
        <taxon>Ochrophyta</taxon>
        <taxon>Bacillariophyta</taxon>
        <taxon>Bacillariophyceae</taxon>
        <taxon>Bacillariophycidae</taxon>
        <taxon>Bacillariales</taxon>
        <taxon>Bacillariaceae</taxon>
        <taxon>Nitzschia</taxon>
    </lineage>
</organism>
<reference evidence="2" key="2">
    <citation type="submission" date="2021-04" db="EMBL/GenBank/DDBJ databases">
        <authorList>
            <person name="Podell S."/>
        </authorList>
    </citation>
    <scope>NUCLEOTIDE SEQUENCE</scope>
    <source>
        <strain evidence="2">Hildebrandi</strain>
    </source>
</reference>
<comment type="caution">
    <text evidence="2">The sequence shown here is derived from an EMBL/GenBank/DDBJ whole genome shotgun (WGS) entry which is preliminary data.</text>
</comment>
<accession>A0A9K3L457</accession>
<evidence type="ECO:0000313" key="3">
    <source>
        <dbReference type="Proteomes" id="UP000693970"/>
    </source>
</evidence>
<evidence type="ECO:0000313" key="2">
    <source>
        <dbReference type="EMBL" id="KAG7354441.1"/>
    </source>
</evidence>
<gene>
    <name evidence="2" type="ORF">IV203_003797</name>
</gene>
<name>A0A9K3L457_9STRA</name>
<dbReference type="EMBL" id="JAGRRH010000016">
    <property type="protein sequence ID" value="KAG7354441.1"/>
    <property type="molecule type" value="Genomic_DNA"/>
</dbReference>
<keyword evidence="3" id="KW-1185">Reference proteome</keyword>
<evidence type="ECO:0000256" key="1">
    <source>
        <dbReference type="SAM" id="MobiDB-lite"/>
    </source>
</evidence>
<sequence>MYSHGSSARVGVGKRGHGGRDYRPPPDRNKRDDGGLVPPPLKACNCLIQLDIPEYLVGGASDNGNSDFVATDRRRMHWCFRGETVDERRKSMQKLTKQIRSKFGVHLEIPGRSQQGPVAIVGKSYRDTIPATAWLLQKLILTTTSGESDNPGIIQGRMQRNVKDPNDNILEGYWQQAIQHRSVDKGAIVGHLQPFWLFRSDNWSVMACDLISPVDAESSSDAAFADYNPSEMKDNVLGQLQTCIDNLQFRIGSAGLQGIDSFLHHLDENNTNLQQSMQQERTYSMAFAAGHPDKVNTLFQELSQIAIR</sequence>
<reference evidence="2" key="1">
    <citation type="journal article" date="2021" name="Sci. Rep.">
        <title>Diploid genomic architecture of Nitzschia inconspicua, an elite biomass production diatom.</title>
        <authorList>
            <person name="Oliver A."/>
            <person name="Podell S."/>
            <person name="Pinowska A."/>
            <person name="Traller J.C."/>
            <person name="Smith S.R."/>
            <person name="McClure R."/>
            <person name="Beliaev A."/>
            <person name="Bohutskyi P."/>
            <person name="Hill E.A."/>
            <person name="Rabines A."/>
            <person name="Zheng H."/>
            <person name="Allen L.Z."/>
            <person name="Kuo A."/>
            <person name="Grigoriev I.V."/>
            <person name="Allen A.E."/>
            <person name="Hazlebeck D."/>
            <person name="Allen E.E."/>
        </authorList>
    </citation>
    <scope>NUCLEOTIDE SEQUENCE</scope>
    <source>
        <strain evidence="2">Hildebrandi</strain>
    </source>
</reference>
<feature type="compositionally biased region" description="Basic and acidic residues" evidence="1">
    <location>
        <begin position="18"/>
        <end position="34"/>
    </location>
</feature>
<dbReference type="Proteomes" id="UP000693970">
    <property type="component" value="Unassembled WGS sequence"/>
</dbReference>
<protein>
    <submittedName>
        <fullName evidence="2">Uncharacterized protein</fullName>
    </submittedName>
</protein>
<dbReference type="AlphaFoldDB" id="A0A9K3L457"/>
<feature type="region of interest" description="Disordered" evidence="1">
    <location>
        <begin position="1"/>
        <end position="36"/>
    </location>
</feature>
<dbReference type="OrthoDB" id="53403at2759"/>
<proteinExistence type="predicted"/>